<dbReference type="Gene3D" id="3.40.50.300">
    <property type="entry name" value="P-loop containing nucleotide triphosphate hydrolases"/>
    <property type="match status" value="1"/>
</dbReference>
<dbReference type="InterPro" id="IPR001650">
    <property type="entry name" value="Helicase_C-like"/>
</dbReference>
<organism evidence="3 4">
    <name type="scientific">Roseibium polysiphoniae</name>
    <dbReference type="NCBI Taxonomy" id="2571221"/>
    <lineage>
        <taxon>Bacteria</taxon>
        <taxon>Pseudomonadati</taxon>
        <taxon>Pseudomonadota</taxon>
        <taxon>Alphaproteobacteria</taxon>
        <taxon>Hyphomicrobiales</taxon>
        <taxon>Stappiaceae</taxon>
        <taxon>Roseibium</taxon>
    </lineage>
</organism>
<reference evidence="3" key="2">
    <citation type="journal article" date="2021" name="Microorganisms">
        <title>Bacterial Dimethylsulfoniopropionate Biosynthesis in the East China Sea.</title>
        <authorList>
            <person name="Liu J."/>
            <person name="Zhang Y."/>
            <person name="Liu J."/>
            <person name="Zhong H."/>
            <person name="Williams B.T."/>
            <person name="Zheng Y."/>
            <person name="Curson A.R.J."/>
            <person name="Sun C."/>
            <person name="Sun H."/>
            <person name="Song D."/>
            <person name="Wagner Mackenzie B."/>
            <person name="Bermejo Martinez A."/>
            <person name="Todd J.D."/>
            <person name="Zhang X.H."/>
        </authorList>
    </citation>
    <scope>NUCLEOTIDE SEQUENCE</scope>
    <source>
        <strain evidence="3">AESS21</strain>
    </source>
</reference>
<sequence length="1181" mass="129541">MSNGAPTKPLQDALSILPKPTASVEVRSRLLDLLRRDLVGPHPDLDLDPDLDREIISGTSPSTWYLTGFLAPRRKPAAERRADAVLGKEGEDEEVSEAQLDALRSAEGMEQGATGKANAADEGQSERPPMRSFVPSSLGLTVLLPVSAKKLEARISWGDYVTEPPLDEAVFLPEAREKATEAGEAPKEPPKNSLDWRRIPREESVTINLGGLTHGAPYPIIVPNSAAPQVPGGGLELVVTVRAAQTAGIDGVRNDVLAVSVFLVNARSETLRRFGDVAYCFQARLELHHETGFAARDDRASYDAEDFDERLADLHYCDVFSYAVGHNTSADWRAPDEEGRVTTVFTNPIPCQEVEKLGADIDVPGVTRGMEALEIASASAATLEAALANLPVEYAKWATEQHSLISGLEGTKRQDIARECLDNIAASCRRIEGGINKLKSDPLSLEAFRIMNRVMARANRQRGSTINGKKPEDQRAPSWRLFQLAFILLNLEGLANPAHDDRPIVDLLFFPTGGGKTEAYLGLAAFAIARRRLDNPGIEGAGLSVVMRYTLRLLTLDQLQRAAGLVCALELERKSNPHQLGLWPIEIGLWVGGAATPNTLGDARNRSPRTAVAWLADYRSGRGPAPAPIKNCPWCGTAFNKDSFHLHPTQSNPHRLDMRCDNIDCEFSGTDRLPVVVVDDEIYRRLPAFMIATVDKFANVPWEGRTGAFFGHVERGDELGFYGAAVPGGRPLSRELRPIDLIIQDELHLISGPLGTIAGLYETAFDLLASRTINGNRRGPKIVASTATVRRAKTQIQNLFGRSETAIFPPPGVSRFDSFFAKVDQETPSRLYAGIASPGRGPKLVFLRTLQTILAGSKALSDGSGQDDPADPYLTALCYFNALRELGGARRIVDDEVRAHVPSYGTTRVRKEPSGEPFKNRVLRETQELTSRYSTDQVSEARTRLGYDASEKNAVDVALATNMISVGLDISRLGLMVVQGQPKTAAEYIQATSRVGREATKPGLVVTLLNIHKPRDRTHYEQFRSFHMSFYRAVEASSVTPFSPRALDRALAATLVAAARHVEPDLSPNAAAERIANNGAAYAEVRRVIEEKMRTAQTEQGVIDRCLDRLDQLQTAWTHIAEQQTRNGERFVYANDEPIRRLLQDPLGQRANNLFVAARSMRDTEPVALLKVRRPDGRVFD</sequence>
<feature type="region of interest" description="Disordered" evidence="1">
    <location>
        <begin position="106"/>
        <end position="132"/>
    </location>
</feature>
<protein>
    <recommendedName>
        <fullName evidence="2">Helicase C-terminal domain-containing protein</fullName>
    </recommendedName>
</protein>
<evidence type="ECO:0000259" key="2">
    <source>
        <dbReference type="PROSITE" id="PS51194"/>
    </source>
</evidence>
<dbReference type="EMBL" id="QTKU01000001">
    <property type="protein sequence ID" value="MBS8259344.1"/>
    <property type="molecule type" value="Genomic_DNA"/>
</dbReference>
<name>A0A944GRP3_9HYPH</name>
<gene>
    <name evidence="3" type="ORF">DYI23_03835</name>
</gene>
<accession>A0A944GRP3</accession>
<dbReference type="AlphaFoldDB" id="A0A944GRP3"/>
<dbReference type="CDD" id="cd18785">
    <property type="entry name" value="SF2_C"/>
    <property type="match status" value="1"/>
</dbReference>
<evidence type="ECO:0000313" key="3">
    <source>
        <dbReference type="EMBL" id="MBS8259344.1"/>
    </source>
</evidence>
<proteinExistence type="predicted"/>
<dbReference type="SUPFAM" id="SSF52540">
    <property type="entry name" value="P-loop containing nucleoside triphosphate hydrolases"/>
    <property type="match status" value="1"/>
</dbReference>
<evidence type="ECO:0000313" key="4">
    <source>
        <dbReference type="Proteomes" id="UP000705379"/>
    </source>
</evidence>
<dbReference type="PROSITE" id="PS51194">
    <property type="entry name" value="HELICASE_CTER"/>
    <property type="match status" value="1"/>
</dbReference>
<evidence type="ECO:0000256" key="1">
    <source>
        <dbReference type="SAM" id="MobiDB-lite"/>
    </source>
</evidence>
<feature type="domain" description="Helicase C-terminal" evidence="2">
    <location>
        <begin position="888"/>
        <end position="1048"/>
    </location>
</feature>
<reference evidence="3" key="1">
    <citation type="submission" date="2018-08" db="EMBL/GenBank/DDBJ databases">
        <authorList>
            <person name="Jin W."/>
            <person name="Wang H."/>
            <person name="Yang Y."/>
            <person name="Li M."/>
            <person name="Liu J."/>
        </authorList>
    </citation>
    <scope>NUCLEOTIDE SEQUENCE</scope>
    <source>
        <strain evidence="3">AESS21</strain>
    </source>
</reference>
<dbReference type="RefSeq" id="WP_213214994.1">
    <property type="nucleotide sequence ID" value="NZ_QTKU01000001.1"/>
</dbReference>
<dbReference type="Pfam" id="PF00271">
    <property type="entry name" value="Helicase_C"/>
    <property type="match status" value="1"/>
</dbReference>
<dbReference type="InterPro" id="IPR027417">
    <property type="entry name" value="P-loop_NTPase"/>
</dbReference>
<dbReference type="NCBIfam" id="NF038325">
    <property type="entry name" value="DISARM_DrmAS"/>
    <property type="match status" value="1"/>
</dbReference>
<comment type="caution">
    <text evidence="3">The sequence shown here is derived from an EMBL/GenBank/DDBJ whole genome shotgun (WGS) entry which is preliminary data.</text>
</comment>
<dbReference type="Proteomes" id="UP000705379">
    <property type="component" value="Unassembled WGS sequence"/>
</dbReference>